<feature type="transmembrane region" description="Helical" evidence="8">
    <location>
        <begin position="290"/>
        <end position="309"/>
    </location>
</feature>
<evidence type="ECO:0000256" key="4">
    <source>
        <dbReference type="ARBA" id="ARBA00022679"/>
    </source>
</evidence>
<evidence type="ECO:0000256" key="8">
    <source>
        <dbReference type="SAM" id="Phobius"/>
    </source>
</evidence>
<protein>
    <submittedName>
        <fullName evidence="10">Glycosyltransferase family 39 protein</fullName>
    </submittedName>
</protein>
<evidence type="ECO:0000259" key="9">
    <source>
        <dbReference type="Pfam" id="PF13231"/>
    </source>
</evidence>
<reference evidence="10" key="1">
    <citation type="submission" date="2020-10" db="EMBL/GenBank/DDBJ databases">
        <authorList>
            <person name="Gilroy R."/>
        </authorList>
    </citation>
    <scope>NUCLEOTIDE SEQUENCE</scope>
    <source>
        <strain evidence="10">6919</strain>
    </source>
</reference>
<name>A0A9D9IRN7_9BACT</name>
<comment type="caution">
    <text evidence="10">The sequence shown here is derived from an EMBL/GenBank/DDBJ whole genome shotgun (WGS) entry which is preliminary data.</text>
</comment>
<evidence type="ECO:0000256" key="5">
    <source>
        <dbReference type="ARBA" id="ARBA00022692"/>
    </source>
</evidence>
<dbReference type="GO" id="GO:0005886">
    <property type="term" value="C:plasma membrane"/>
    <property type="evidence" value="ECO:0007669"/>
    <property type="project" value="UniProtKB-SubCell"/>
</dbReference>
<dbReference type="EMBL" id="JADIMC010000098">
    <property type="protein sequence ID" value="MBO8477021.1"/>
    <property type="molecule type" value="Genomic_DNA"/>
</dbReference>
<keyword evidence="7 8" id="KW-0472">Membrane</keyword>
<feature type="transmembrane region" description="Helical" evidence="8">
    <location>
        <begin position="374"/>
        <end position="394"/>
    </location>
</feature>
<keyword evidence="2" id="KW-1003">Cell membrane</keyword>
<organism evidence="10 11">
    <name type="scientific">Candidatus Limisoma faecipullorum</name>
    <dbReference type="NCBI Taxonomy" id="2840854"/>
    <lineage>
        <taxon>Bacteria</taxon>
        <taxon>Pseudomonadati</taxon>
        <taxon>Bacteroidota</taxon>
        <taxon>Bacteroidia</taxon>
        <taxon>Bacteroidales</taxon>
        <taxon>Candidatus Limisoma</taxon>
    </lineage>
</organism>
<proteinExistence type="predicted"/>
<dbReference type="GO" id="GO:0009103">
    <property type="term" value="P:lipopolysaccharide biosynthetic process"/>
    <property type="evidence" value="ECO:0007669"/>
    <property type="project" value="UniProtKB-ARBA"/>
</dbReference>
<accession>A0A9D9IRN7</accession>
<evidence type="ECO:0000256" key="3">
    <source>
        <dbReference type="ARBA" id="ARBA00022676"/>
    </source>
</evidence>
<evidence type="ECO:0000256" key="1">
    <source>
        <dbReference type="ARBA" id="ARBA00004651"/>
    </source>
</evidence>
<evidence type="ECO:0000313" key="10">
    <source>
        <dbReference type="EMBL" id="MBO8477021.1"/>
    </source>
</evidence>
<feature type="transmembrane region" description="Helical" evidence="8">
    <location>
        <begin position="89"/>
        <end position="110"/>
    </location>
</feature>
<keyword evidence="4" id="KW-0808">Transferase</keyword>
<dbReference type="Pfam" id="PF13231">
    <property type="entry name" value="PMT_2"/>
    <property type="match status" value="1"/>
</dbReference>
<dbReference type="Proteomes" id="UP000823598">
    <property type="component" value="Unassembled WGS sequence"/>
</dbReference>
<dbReference type="AlphaFoldDB" id="A0A9D9IRN7"/>
<keyword evidence="3" id="KW-0328">Glycosyltransferase</keyword>
<evidence type="ECO:0000256" key="2">
    <source>
        <dbReference type="ARBA" id="ARBA00022475"/>
    </source>
</evidence>
<evidence type="ECO:0000256" key="6">
    <source>
        <dbReference type="ARBA" id="ARBA00022989"/>
    </source>
</evidence>
<evidence type="ECO:0000256" key="7">
    <source>
        <dbReference type="ARBA" id="ARBA00023136"/>
    </source>
</evidence>
<feature type="transmembrane region" description="Helical" evidence="8">
    <location>
        <begin position="170"/>
        <end position="200"/>
    </location>
</feature>
<reference evidence="10" key="2">
    <citation type="journal article" date="2021" name="PeerJ">
        <title>Extensive microbial diversity within the chicken gut microbiome revealed by metagenomics and culture.</title>
        <authorList>
            <person name="Gilroy R."/>
            <person name="Ravi A."/>
            <person name="Getino M."/>
            <person name="Pursley I."/>
            <person name="Horton D.L."/>
            <person name="Alikhan N.F."/>
            <person name="Baker D."/>
            <person name="Gharbi K."/>
            <person name="Hall N."/>
            <person name="Watson M."/>
            <person name="Adriaenssens E.M."/>
            <person name="Foster-Nyarko E."/>
            <person name="Jarju S."/>
            <person name="Secka A."/>
            <person name="Antonio M."/>
            <person name="Oren A."/>
            <person name="Chaudhuri R.R."/>
            <person name="La Ragione R."/>
            <person name="Hildebrand F."/>
            <person name="Pallen M.J."/>
        </authorList>
    </citation>
    <scope>NUCLEOTIDE SEQUENCE</scope>
    <source>
        <strain evidence="10">6919</strain>
    </source>
</reference>
<feature type="transmembrane region" description="Helical" evidence="8">
    <location>
        <begin position="122"/>
        <end position="140"/>
    </location>
</feature>
<dbReference type="InterPro" id="IPR050297">
    <property type="entry name" value="LipidA_mod_glycosyltrf_83"/>
</dbReference>
<feature type="transmembrane region" description="Helical" evidence="8">
    <location>
        <begin position="349"/>
        <end position="367"/>
    </location>
</feature>
<dbReference type="GO" id="GO:0016763">
    <property type="term" value="F:pentosyltransferase activity"/>
    <property type="evidence" value="ECO:0007669"/>
    <property type="project" value="TreeGrafter"/>
</dbReference>
<sequence length="495" mass="57790">MSMNIVREMWRKPATISLSIIILSIVVLSLSVNDWSFWLDEAITAEMYSVDTFSELLDQFGIYMGSEVQMPGWIAFMWAWCKLFGSSEYALRSANFLFMGLLLMYFLCILMRRELAGRERKVLWIAIVLSVINPFVLYNMNEARCNIPMFAISFINVLSLWQFMKYGKRIDFLICVCCLVVGYAFNMLYGFLYVAMAAYILYDKSRRHMHWVNLCKGNAVVVTIAVLLFVTFTVYYLITVFGENKGGQIERPGIGNIGYVMYEFTGFGGLGPNKNTLRESDDKVALLLSYLPYIIPLVLCYLALFVHSLRKYWQDKKIDGFFFAFIVGFAVFFIAAFVIQFRFWGRHLFFLYPYWLLFMACCICHFANGGKRMVRVAVLGLFAVLIAISSYRMMFANDYKKENVKMIVDECRRLRLPGEWVYWTESKSTALYYGLNDRVHFASFPEDDSDGGMLVWFNRLRPYKEKEYSEFLELKPQLLYEDREFAVYRFASCGK</sequence>
<feature type="transmembrane region" description="Helical" evidence="8">
    <location>
        <begin position="146"/>
        <end position="163"/>
    </location>
</feature>
<keyword evidence="6 8" id="KW-1133">Transmembrane helix</keyword>
<feature type="domain" description="Glycosyltransferase RgtA/B/C/D-like" evidence="9">
    <location>
        <begin position="75"/>
        <end position="233"/>
    </location>
</feature>
<keyword evidence="5 8" id="KW-0812">Transmembrane</keyword>
<dbReference type="PANTHER" id="PTHR33908:SF11">
    <property type="entry name" value="MEMBRANE PROTEIN"/>
    <property type="match status" value="1"/>
</dbReference>
<gene>
    <name evidence="10" type="ORF">IAB88_08520</name>
</gene>
<comment type="subcellular location">
    <subcellularLocation>
        <location evidence="1">Cell membrane</location>
        <topology evidence="1">Multi-pass membrane protein</topology>
    </subcellularLocation>
</comment>
<evidence type="ECO:0000313" key="11">
    <source>
        <dbReference type="Proteomes" id="UP000823598"/>
    </source>
</evidence>
<dbReference type="InterPro" id="IPR038731">
    <property type="entry name" value="RgtA/B/C-like"/>
</dbReference>
<dbReference type="PANTHER" id="PTHR33908">
    <property type="entry name" value="MANNOSYLTRANSFERASE YKCB-RELATED"/>
    <property type="match status" value="1"/>
</dbReference>
<feature type="transmembrane region" description="Helical" evidence="8">
    <location>
        <begin position="220"/>
        <end position="241"/>
    </location>
</feature>
<feature type="transmembrane region" description="Helical" evidence="8">
    <location>
        <begin position="321"/>
        <end position="343"/>
    </location>
</feature>